<feature type="region of interest" description="Disordered" evidence="6">
    <location>
        <begin position="221"/>
        <end position="263"/>
    </location>
</feature>
<feature type="transmembrane region" description="Helical" evidence="7">
    <location>
        <begin position="99"/>
        <end position="117"/>
    </location>
</feature>
<dbReference type="PANTHER" id="PTHR46641:SF2">
    <property type="entry name" value="FMRFAMIDE RECEPTOR"/>
    <property type="match status" value="1"/>
</dbReference>
<dbReference type="InterPro" id="IPR052954">
    <property type="entry name" value="GPCR-Ligand_Int"/>
</dbReference>
<dbReference type="GO" id="GO:0016020">
    <property type="term" value="C:membrane"/>
    <property type="evidence" value="ECO:0007669"/>
    <property type="project" value="UniProtKB-SubCell"/>
</dbReference>
<evidence type="ECO:0000256" key="7">
    <source>
        <dbReference type="SAM" id="Phobius"/>
    </source>
</evidence>
<dbReference type="EMBL" id="BLXT01002468">
    <property type="protein sequence ID" value="GFN94804.1"/>
    <property type="molecule type" value="Genomic_DNA"/>
</dbReference>
<dbReference type="InterPro" id="IPR000276">
    <property type="entry name" value="GPCR_Rhodpsn"/>
</dbReference>
<dbReference type="PROSITE" id="PS50262">
    <property type="entry name" value="G_PROTEIN_RECEP_F1_2"/>
    <property type="match status" value="1"/>
</dbReference>
<dbReference type="PROSITE" id="PS00237">
    <property type="entry name" value="G_PROTEIN_RECEP_F1_1"/>
    <property type="match status" value="1"/>
</dbReference>
<evidence type="ECO:0000256" key="2">
    <source>
        <dbReference type="ARBA" id="ARBA00022692"/>
    </source>
</evidence>
<keyword evidence="5" id="KW-0807">Transducer</keyword>
<dbReference type="Proteomes" id="UP000735302">
    <property type="component" value="Unassembled WGS sequence"/>
</dbReference>
<name>A0AAV3ZGS4_9GAST</name>
<evidence type="ECO:0000256" key="5">
    <source>
        <dbReference type="RuleBase" id="RU000688"/>
    </source>
</evidence>
<dbReference type="AlphaFoldDB" id="A0AAV3ZGS4"/>
<comment type="similarity">
    <text evidence="5">Belongs to the G-protein coupled receptor 1 family.</text>
</comment>
<feature type="region of interest" description="Disordered" evidence="6">
    <location>
        <begin position="382"/>
        <end position="429"/>
    </location>
</feature>
<feature type="domain" description="G-protein coupled receptors family 1 profile" evidence="8">
    <location>
        <begin position="41"/>
        <end position="351"/>
    </location>
</feature>
<dbReference type="SUPFAM" id="SSF81321">
    <property type="entry name" value="Family A G protein-coupled receptor-like"/>
    <property type="match status" value="1"/>
</dbReference>
<comment type="subcellular location">
    <subcellularLocation>
        <location evidence="1">Membrane</location>
    </subcellularLocation>
</comment>
<evidence type="ECO:0000256" key="1">
    <source>
        <dbReference type="ARBA" id="ARBA00004370"/>
    </source>
</evidence>
<dbReference type="GO" id="GO:0004930">
    <property type="term" value="F:G protein-coupled receptor activity"/>
    <property type="evidence" value="ECO:0007669"/>
    <property type="project" value="UniProtKB-KW"/>
</dbReference>
<dbReference type="Pfam" id="PF00001">
    <property type="entry name" value="7tm_1"/>
    <property type="match status" value="1"/>
</dbReference>
<evidence type="ECO:0000313" key="9">
    <source>
        <dbReference type="EMBL" id="GFN94804.1"/>
    </source>
</evidence>
<organism evidence="9 10">
    <name type="scientific">Plakobranchus ocellatus</name>
    <dbReference type="NCBI Taxonomy" id="259542"/>
    <lineage>
        <taxon>Eukaryota</taxon>
        <taxon>Metazoa</taxon>
        <taxon>Spiralia</taxon>
        <taxon>Lophotrochozoa</taxon>
        <taxon>Mollusca</taxon>
        <taxon>Gastropoda</taxon>
        <taxon>Heterobranchia</taxon>
        <taxon>Euthyneura</taxon>
        <taxon>Panpulmonata</taxon>
        <taxon>Sacoglossa</taxon>
        <taxon>Placobranchoidea</taxon>
        <taxon>Plakobranchidae</taxon>
        <taxon>Plakobranchus</taxon>
    </lineage>
</organism>
<protein>
    <submittedName>
        <fullName evidence="9">Thyrotropin-releasing hormone receptor</fullName>
    </submittedName>
</protein>
<dbReference type="CDD" id="cd14978">
    <property type="entry name" value="7tmA_FMRFamide_R-like"/>
    <property type="match status" value="1"/>
</dbReference>
<feature type="transmembrane region" description="Helical" evidence="7">
    <location>
        <begin position="290"/>
        <end position="312"/>
    </location>
</feature>
<feature type="transmembrane region" description="Helical" evidence="7">
    <location>
        <begin position="182"/>
        <end position="210"/>
    </location>
</feature>
<comment type="caution">
    <text evidence="9">The sequence shown here is derived from an EMBL/GenBank/DDBJ whole genome shotgun (WGS) entry which is preliminary data.</text>
</comment>
<dbReference type="InterPro" id="IPR017452">
    <property type="entry name" value="GPCR_Rhodpsn_7TM"/>
</dbReference>
<evidence type="ECO:0000313" key="10">
    <source>
        <dbReference type="Proteomes" id="UP000735302"/>
    </source>
</evidence>
<feature type="transmembrane region" description="Helical" evidence="7">
    <location>
        <begin position="29"/>
        <end position="51"/>
    </location>
</feature>
<accession>A0AAV3ZGS4</accession>
<keyword evidence="5" id="KW-0297">G-protein coupled receptor</keyword>
<feature type="compositionally biased region" description="Polar residues" evidence="6">
    <location>
        <begin position="396"/>
        <end position="409"/>
    </location>
</feature>
<evidence type="ECO:0000256" key="4">
    <source>
        <dbReference type="ARBA" id="ARBA00023136"/>
    </source>
</evidence>
<keyword evidence="4 7" id="KW-0472">Membrane</keyword>
<evidence type="ECO:0000256" key="6">
    <source>
        <dbReference type="SAM" id="MobiDB-lite"/>
    </source>
</evidence>
<feature type="compositionally biased region" description="Basic and acidic residues" evidence="6">
    <location>
        <begin position="222"/>
        <end position="245"/>
    </location>
</feature>
<evidence type="ECO:0000259" key="8">
    <source>
        <dbReference type="PROSITE" id="PS50262"/>
    </source>
</evidence>
<gene>
    <name evidence="9" type="ORF">PoB_002131000</name>
</gene>
<keyword evidence="3 7" id="KW-1133">Transmembrane helix</keyword>
<feature type="transmembrane region" description="Helical" evidence="7">
    <location>
        <begin position="138"/>
        <end position="162"/>
    </location>
</feature>
<dbReference type="Gene3D" id="1.20.1070.10">
    <property type="entry name" value="Rhodopsin 7-helix transmembrane proteins"/>
    <property type="match status" value="1"/>
</dbReference>
<dbReference type="PANTHER" id="PTHR46641">
    <property type="entry name" value="FMRFAMIDE RECEPTOR-RELATED"/>
    <property type="match status" value="1"/>
</dbReference>
<reference evidence="9 10" key="1">
    <citation type="journal article" date="2021" name="Elife">
        <title>Chloroplast acquisition without the gene transfer in kleptoplastic sea slugs, Plakobranchus ocellatus.</title>
        <authorList>
            <person name="Maeda T."/>
            <person name="Takahashi S."/>
            <person name="Yoshida T."/>
            <person name="Shimamura S."/>
            <person name="Takaki Y."/>
            <person name="Nagai Y."/>
            <person name="Toyoda A."/>
            <person name="Suzuki Y."/>
            <person name="Arimoto A."/>
            <person name="Ishii H."/>
            <person name="Satoh N."/>
            <person name="Nishiyama T."/>
            <person name="Hasebe M."/>
            <person name="Maruyama T."/>
            <person name="Minagawa J."/>
            <person name="Obokata J."/>
            <person name="Shigenobu S."/>
        </authorList>
    </citation>
    <scope>NUCLEOTIDE SEQUENCE [LARGE SCALE GENOMIC DNA]</scope>
</reference>
<keyword evidence="5 9" id="KW-0675">Receptor</keyword>
<sequence length="439" mass="49450">MTVLPLTHLTRPDPRYVHLKEVADDMQKYYLIVLAAIGVPSNALTVATILSMNALSPATFFVVLLAVFDGSALVLKLLGNQLGLLELDNRAWFCQFLEPLGISFTTTANWILVLICLERFISVCYPLKKVYLFTKRRSFICAAILVVTLFSVIMAILGVTRYPTRSGCSTRERFTWFYKNVWFFYINPGLYFFLPFCLIAILTGFIIYGLQQSRKHRMSLIRKSEDQPKSGEEMRFLNTRGEDGGGGRPSSAGLGAPRRSRALSTPVTPTALHNKKMLDDTARVERSITLMLIVAAVVFLVLSLPMCLYQLIFRFYKDRGARTVQQAEWRLYLMIAFLLLDSSHAVNFFLYFFTAKRFRTQLLRIVTGRAFRCSRRLSRRGRNAGVNGNRLGPGTASKSASSSHLTESTDLVPHHGRQGNVYYPASSGDRGKMSIANAE</sequence>
<proteinExistence type="inferred from homology"/>
<feature type="compositionally biased region" description="Low complexity" evidence="6">
    <location>
        <begin position="383"/>
        <end position="392"/>
    </location>
</feature>
<feature type="transmembrane region" description="Helical" evidence="7">
    <location>
        <begin position="58"/>
        <end position="79"/>
    </location>
</feature>
<dbReference type="PRINTS" id="PR00237">
    <property type="entry name" value="GPCRRHODOPSN"/>
</dbReference>
<feature type="transmembrane region" description="Helical" evidence="7">
    <location>
        <begin position="332"/>
        <end position="354"/>
    </location>
</feature>
<keyword evidence="2 5" id="KW-0812">Transmembrane</keyword>
<evidence type="ECO:0000256" key="3">
    <source>
        <dbReference type="ARBA" id="ARBA00022989"/>
    </source>
</evidence>
<keyword evidence="10" id="KW-1185">Reference proteome</keyword>